<reference evidence="1 2" key="1">
    <citation type="journal article" date="2012" name="J. Bacteriol.">
        <title>Complete genome sequences of Desulfosporosinus orientis DSM765T, Desulfosporosinus youngiae DSM17734T, Desulfosporosinus meridiei DSM13257T, and Desulfosporosinus acidiphilus DSM22704T.</title>
        <authorList>
            <person name="Pester M."/>
            <person name="Brambilla E."/>
            <person name="Alazard D."/>
            <person name="Rattei T."/>
            <person name="Weinmaier T."/>
            <person name="Han J."/>
            <person name="Lucas S."/>
            <person name="Lapidus A."/>
            <person name="Cheng J.F."/>
            <person name="Goodwin L."/>
            <person name="Pitluck S."/>
            <person name="Peters L."/>
            <person name="Ovchinnikova G."/>
            <person name="Teshima H."/>
            <person name="Detter J.C."/>
            <person name="Han C.S."/>
            <person name="Tapia R."/>
            <person name="Land M.L."/>
            <person name="Hauser L."/>
            <person name="Kyrpides N.C."/>
            <person name="Ivanova N.N."/>
            <person name="Pagani I."/>
            <person name="Huntmann M."/>
            <person name="Wei C.L."/>
            <person name="Davenport K.W."/>
            <person name="Daligault H."/>
            <person name="Chain P.S."/>
            <person name="Chen A."/>
            <person name="Mavromatis K."/>
            <person name="Markowitz V."/>
            <person name="Szeto E."/>
            <person name="Mikhailova N."/>
            <person name="Pati A."/>
            <person name="Wagner M."/>
            <person name="Woyke T."/>
            <person name="Ollivier B."/>
            <person name="Klenk H.P."/>
            <person name="Spring S."/>
            <person name="Loy A."/>
        </authorList>
    </citation>
    <scope>NUCLEOTIDE SEQUENCE [LARGE SCALE GENOMIC DNA]</scope>
    <source>
        <strain evidence="2">DSM 22704 / JCM 16185 / SJ4</strain>
    </source>
</reference>
<name>I4DAC5_DESAJ</name>
<evidence type="ECO:0000313" key="2">
    <source>
        <dbReference type="Proteomes" id="UP000002892"/>
    </source>
</evidence>
<evidence type="ECO:0000313" key="1">
    <source>
        <dbReference type="EMBL" id="AFM42749.1"/>
    </source>
</evidence>
<accession>I4DAC5</accession>
<dbReference type="KEGG" id="dai:Desaci_3869"/>
<gene>
    <name evidence="1" type="ordered locus">Desaci_3869</name>
</gene>
<dbReference type="STRING" id="646529.Desaci_3869"/>
<proteinExistence type="predicted"/>
<dbReference type="AlphaFoldDB" id="I4DAC5"/>
<dbReference type="Proteomes" id="UP000002892">
    <property type="component" value="Chromosome"/>
</dbReference>
<dbReference type="OrthoDB" id="1799573at2"/>
<organism evidence="1 2">
    <name type="scientific">Desulfosporosinus acidiphilus (strain DSM 22704 / JCM 16185 / SJ4)</name>
    <dbReference type="NCBI Taxonomy" id="646529"/>
    <lineage>
        <taxon>Bacteria</taxon>
        <taxon>Bacillati</taxon>
        <taxon>Bacillota</taxon>
        <taxon>Clostridia</taxon>
        <taxon>Eubacteriales</taxon>
        <taxon>Desulfitobacteriaceae</taxon>
        <taxon>Desulfosporosinus</taxon>
    </lineage>
</organism>
<sequence>MSIMNRAEVLRMEREKVLTNFKEDNANRAKWLAALMDIDDEIEEMEKNQNSPFDQN</sequence>
<dbReference type="HOGENOM" id="CLU_209636_1_0_9"/>
<dbReference type="EMBL" id="CP003639">
    <property type="protein sequence ID" value="AFM42749.1"/>
    <property type="molecule type" value="Genomic_DNA"/>
</dbReference>
<protein>
    <submittedName>
        <fullName evidence="1">Uncharacterized protein</fullName>
    </submittedName>
</protein>
<keyword evidence="2" id="KW-1185">Reference proteome</keyword>